<evidence type="ECO:0000313" key="2">
    <source>
        <dbReference type="Proteomes" id="UP000601435"/>
    </source>
</evidence>
<proteinExistence type="predicted"/>
<protein>
    <submittedName>
        <fullName evidence="1">Uncharacterized protein</fullName>
    </submittedName>
</protein>
<sequence>MDGESLNILKHGWGYTCPVSTVGLFNKCYEVKCEKKSAKEMGQHVMDGLSHHAGNLMGALSGALTGDDQKEKKMFKEEDKPDMDLGATAKSAWASMLSDDKEKDVCVGGRKVHVWKVTE</sequence>
<organism evidence="1 2">
    <name type="scientific">Symbiodinium necroappetens</name>
    <dbReference type="NCBI Taxonomy" id="1628268"/>
    <lineage>
        <taxon>Eukaryota</taxon>
        <taxon>Sar</taxon>
        <taxon>Alveolata</taxon>
        <taxon>Dinophyceae</taxon>
        <taxon>Suessiales</taxon>
        <taxon>Symbiodiniaceae</taxon>
        <taxon>Symbiodinium</taxon>
    </lineage>
</organism>
<gene>
    <name evidence="1" type="ORF">SNEC2469_LOCUS18005</name>
</gene>
<evidence type="ECO:0000313" key="1">
    <source>
        <dbReference type="EMBL" id="CAE7637752.1"/>
    </source>
</evidence>
<dbReference type="OrthoDB" id="423141at2759"/>
<accession>A0A812VII5</accession>
<keyword evidence="2" id="KW-1185">Reference proteome</keyword>
<dbReference type="AlphaFoldDB" id="A0A812VII5"/>
<comment type="caution">
    <text evidence="1">The sequence shown here is derived from an EMBL/GenBank/DDBJ whole genome shotgun (WGS) entry which is preliminary data.</text>
</comment>
<dbReference type="Proteomes" id="UP000601435">
    <property type="component" value="Unassembled WGS sequence"/>
</dbReference>
<dbReference type="EMBL" id="CAJNJA010030068">
    <property type="protein sequence ID" value="CAE7637752.1"/>
    <property type="molecule type" value="Genomic_DNA"/>
</dbReference>
<reference evidence="1" key="1">
    <citation type="submission" date="2021-02" db="EMBL/GenBank/DDBJ databases">
        <authorList>
            <person name="Dougan E. K."/>
            <person name="Rhodes N."/>
            <person name="Thang M."/>
            <person name="Chan C."/>
        </authorList>
    </citation>
    <scope>NUCLEOTIDE SEQUENCE</scope>
</reference>
<name>A0A812VII5_9DINO</name>